<organism evidence="1 2">
    <name type="scientific">Pistacia integerrima</name>
    <dbReference type="NCBI Taxonomy" id="434235"/>
    <lineage>
        <taxon>Eukaryota</taxon>
        <taxon>Viridiplantae</taxon>
        <taxon>Streptophyta</taxon>
        <taxon>Embryophyta</taxon>
        <taxon>Tracheophyta</taxon>
        <taxon>Spermatophyta</taxon>
        <taxon>Magnoliopsida</taxon>
        <taxon>eudicotyledons</taxon>
        <taxon>Gunneridae</taxon>
        <taxon>Pentapetalae</taxon>
        <taxon>rosids</taxon>
        <taxon>malvids</taxon>
        <taxon>Sapindales</taxon>
        <taxon>Anacardiaceae</taxon>
        <taxon>Pistacia</taxon>
    </lineage>
</organism>
<dbReference type="EMBL" id="CM047740">
    <property type="protein sequence ID" value="KAJ0039764.1"/>
    <property type="molecule type" value="Genomic_DNA"/>
</dbReference>
<evidence type="ECO:0000313" key="2">
    <source>
        <dbReference type="Proteomes" id="UP001163603"/>
    </source>
</evidence>
<reference evidence="2" key="1">
    <citation type="journal article" date="2023" name="G3 (Bethesda)">
        <title>Genome assembly and association tests identify interacting loci associated with vigor, precocity, and sex in interspecific pistachio rootstocks.</title>
        <authorList>
            <person name="Palmer W."/>
            <person name="Jacygrad E."/>
            <person name="Sagayaradj S."/>
            <person name="Cavanaugh K."/>
            <person name="Han R."/>
            <person name="Bertier L."/>
            <person name="Beede B."/>
            <person name="Kafkas S."/>
            <person name="Golino D."/>
            <person name="Preece J."/>
            <person name="Michelmore R."/>
        </authorList>
    </citation>
    <scope>NUCLEOTIDE SEQUENCE [LARGE SCALE GENOMIC DNA]</scope>
</reference>
<proteinExistence type="predicted"/>
<sequence length="397" mass="44927">MPKLPQEIIEDILSRLAVKNLVQLKCVCKAWFALISDPQFAKAQLKQAAKAKKTTITNLNKLFFANCPLQTIDVEAFGDGDGDRISQQVGYPERSAPENWADIGGSCDGLIFLVCYSNDLLVLNPTTRDSRELPKPDTTSTSQDSVFYGLGYDVSIDDYKVVRGAISAASSGSSSREAKVEVLELKTNTWRKIQYAHSSINIDGRGILSNDNLHWIGTRKSDLGYVRVIISFDLIEERFKEFAPVPEYHIYSLDLGTLGDNLVIFCESEGTFYEVWEMKKYGVKESWTRLFSVSNEIFPYSEFYVTLVGFKKDGKVLLDFDGRELVVYNTKEETLRNFLIDDDWDNFEAVIYEESLISPNVAVDDEANRLNQAEDVEEKVENSSEEVQIKKKGKKLE</sequence>
<comment type="caution">
    <text evidence="1">The sequence shown here is derived from an EMBL/GenBank/DDBJ whole genome shotgun (WGS) entry which is preliminary data.</text>
</comment>
<protein>
    <submittedName>
        <fullName evidence="1">Uncharacterized protein</fullName>
    </submittedName>
</protein>
<evidence type="ECO:0000313" key="1">
    <source>
        <dbReference type="EMBL" id="KAJ0039764.1"/>
    </source>
</evidence>
<name>A0ACC0YQQ2_9ROSI</name>
<dbReference type="Proteomes" id="UP001163603">
    <property type="component" value="Chromosome 5"/>
</dbReference>
<gene>
    <name evidence="1" type="ORF">Pint_27201</name>
</gene>
<keyword evidence="2" id="KW-1185">Reference proteome</keyword>
<accession>A0ACC0YQQ2</accession>